<feature type="domain" description="HTH tetR-type" evidence="6">
    <location>
        <begin position="1"/>
        <end position="65"/>
    </location>
</feature>
<dbReference type="SUPFAM" id="SSF48498">
    <property type="entry name" value="Tetracyclin repressor-like, C-terminal domain"/>
    <property type="match status" value="1"/>
</dbReference>
<dbReference type="InterPro" id="IPR036271">
    <property type="entry name" value="Tet_transcr_reg_TetR-rel_C_sf"/>
</dbReference>
<name>A0AAD4MIA5_9BILA</name>
<comment type="caution">
    <text evidence="7">The sequence shown here is derived from an EMBL/GenBank/DDBJ whole genome shotgun (WGS) entry which is preliminary data.</text>
</comment>
<evidence type="ECO:0000256" key="1">
    <source>
        <dbReference type="ARBA" id="ARBA00004123"/>
    </source>
</evidence>
<dbReference type="PANTHER" id="PTHR30055">
    <property type="entry name" value="HTH-TYPE TRANSCRIPTIONAL REGULATOR RUTR"/>
    <property type="match status" value="1"/>
</dbReference>
<protein>
    <submittedName>
        <fullName evidence="7">Bacterial regulatory protein, tetR family domain-containing protein</fullName>
    </submittedName>
</protein>
<evidence type="ECO:0000313" key="8">
    <source>
        <dbReference type="Proteomes" id="UP001201812"/>
    </source>
</evidence>
<keyword evidence="8" id="KW-1185">Reference proteome</keyword>
<evidence type="ECO:0000259" key="6">
    <source>
        <dbReference type="PROSITE" id="PS50977"/>
    </source>
</evidence>
<gene>
    <name evidence="7" type="ORF">DdX_22209</name>
</gene>
<dbReference type="InterPro" id="IPR009057">
    <property type="entry name" value="Homeodomain-like_sf"/>
</dbReference>
<keyword evidence="3" id="KW-0805">Transcription regulation</keyword>
<evidence type="ECO:0000256" key="3">
    <source>
        <dbReference type="ARBA" id="ARBA00023015"/>
    </source>
</evidence>
<comment type="subcellular location">
    <subcellularLocation>
        <location evidence="1">Nucleus</location>
    </subcellularLocation>
</comment>
<dbReference type="InterPro" id="IPR013572">
    <property type="entry name" value="Tscrpt_reg_MAATS_C"/>
</dbReference>
<dbReference type="GO" id="GO:0003700">
    <property type="term" value="F:DNA-binding transcription factor activity"/>
    <property type="evidence" value="ECO:0007669"/>
    <property type="project" value="TreeGrafter"/>
</dbReference>
<keyword evidence="2" id="KW-0678">Repressor</keyword>
<dbReference type="PANTHER" id="PTHR30055:SF240">
    <property type="entry name" value="HTH-TYPE TRANSCRIPTIONAL REGULATOR ACRR"/>
    <property type="match status" value="1"/>
</dbReference>
<dbReference type="Pfam" id="PF08361">
    <property type="entry name" value="TetR_C_2"/>
    <property type="match status" value="1"/>
</dbReference>
<dbReference type="InterPro" id="IPR001647">
    <property type="entry name" value="HTH_TetR"/>
</dbReference>
<accession>A0AAD4MIA5</accession>
<evidence type="ECO:0000313" key="7">
    <source>
        <dbReference type="EMBL" id="KAI1690948.1"/>
    </source>
</evidence>
<dbReference type="SUPFAM" id="SSF46689">
    <property type="entry name" value="Homeodomain-like"/>
    <property type="match status" value="1"/>
</dbReference>
<keyword evidence="5" id="KW-0804">Transcription</keyword>
<evidence type="ECO:0000256" key="4">
    <source>
        <dbReference type="ARBA" id="ARBA00023125"/>
    </source>
</evidence>
<dbReference type="InterPro" id="IPR050109">
    <property type="entry name" value="HTH-type_TetR-like_transc_reg"/>
</dbReference>
<reference evidence="7" key="1">
    <citation type="submission" date="2022-01" db="EMBL/GenBank/DDBJ databases">
        <title>Genome Sequence Resource for Two Populations of Ditylenchus destructor, the Migratory Endoparasitic Phytonematode.</title>
        <authorList>
            <person name="Zhang H."/>
            <person name="Lin R."/>
            <person name="Xie B."/>
        </authorList>
    </citation>
    <scope>NUCLEOTIDE SEQUENCE</scope>
    <source>
        <strain evidence="7">BazhouSP</strain>
    </source>
</reference>
<sequence>MAPRYIEGVVFTNQETWWHVAQGVSQTTLQQIAQQAGATRGAIYWHFKDKADLFNAMMERVILPLEAAPRAAAAPGVDDPLAEIEEGMVHALTLMTTDPQVRRVFDVATHKVEYTHDMASVQQRHLDARNACVTDFEKALRLAARRGRIKLPVPGHVAAQGLHALISGLIQNWLLDPEAFDLVPTGRRTFRVYLAGDNVGLRCKPDPIPRCISTDRIRPPKAEIQVRFLAAGPDTKPDTFPCVRLFLFSGSSFAQPARSGRWAPPTENLGTVPAQVMRYPQSQPLAGCCSLFRCSTEAHALTTVRGLQVLVAQGKSGTFHRQGFTLIYYYIFK</sequence>
<dbReference type="Gene3D" id="1.10.357.10">
    <property type="entry name" value="Tetracycline Repressor, domain 2"/>
    <property type="match status" value="1"/>
</dbReference>
<dbReference type="Proteomes" id="UP001201812">
    <property type="component" value="Unassembled WGS sequence"/>
</dbReference>
<proteinExistence type="predicted"/>
<organism evidence="7 8">
    <name type="scientific">Ditylenchus destructor</name>
    <dbReference type="NCBI Taxonomy" id="166010"/>
    <lineage>
        <taxon>Eukaryota</taxon>
        <taxon>Metazoa</taxon>
        <taxon>Ecdysozoa</taxon>
        <taxon>Nematoda</taxon>
        <taxon>Chromadorea</taxon>
        <taxon>Rhabditida</taxon>
        <taxon>Tylenchina</taxon>
        <taxon>Tylenchomorpha</taxon>
        <taxon>Sphaerularioidea</taxon>
        <taxon>Anguinidae</taxon>
        <taxon>Anguininae</taxon>
        <taxon>Ditylenchus</taxon>
    </lineage>
</organism>
<dbReference type="PROSITE" id="PS50977">
    <property type="entry name" value="HTH_TETR_2"/>
    <property type="match status" value="1"/>
</dbReference>
<dbReference type="InterPro" id="IPR023772">
    <property type="entry name" value="DNA-bd_HTH_TetR-type_CS"/>
</dbReference>
<dbReference type="GO" id="GO:0005634">
    <property type="term" value="C:nucleus"/>
    <property type="evidence" value="ECO:0007669"/>
    <property type="project" value="UniProtKB-SubCell"/>
</dbReference>
<evidence type="ECO:0000256" key="5">
    <source>
        <dbReference type="ARBA" id="ARBA00023163"/>
    </source>
</evidence>
<dbReference type="EMBL" id="JAKKPZ010001040">
    <property type="protein sequence ID" value="KAI1690948.1"/>
    <property type="molecule type" value="Genomic_DNA"/>
</dbReference>
<evidence type="ECO:0000256" key="2">
    <source>
        <dbReference type="ARBA" id="ARBA00022491"/>
    </source>
</evidence>
<dbReference type="Pfam" id="PF00440">
    <property type="entry name" value="TetR_N"/>
    <property type="match status" value="1"/>
</dbReference>
<dbReference type="AlphaFoldDB" id="A0AAD4MIA5"/>
<dbReference type="PROSITE" id="PS01081">
    <property type="entry name" value="HTH_TETR_1"/>
    <property type="match status" value="1"/>
</dbReference>
<keyword evidence="4" id="KW-0238">DNA-binding</keyword>
<dbReference type="GO" id="GO:0000976">
    <property type="term" value="F:transcription cis-regulatory region binding"/>
    <property type="evidence" value="ECO:0007669"/>
    <property type="project" value="TreeGrafter"/>
</dbReference>